<reference evidence="1 2" key="1">
    <citation type="journal article" date="2020" name="G3 (Bethesda)">
        <title>Improved Reference Genome for Cyclotella cryptica CCMP332, a Model for Cell Wall Morphogenesis, Salinity Adaptation, and Lipid Production in Diatoms (Bacillariophyta).</title>
        <authorList>
            <person name="Roberts W.R."/>
            <person name="Downey K.M."/>
            <person name="Ruck E.C."/>
            <person name="Traller J.C."/>
            <person name="Alverson A.J."/>
        </authorList>
    </citation>
    <scope>NUCLEOTIDE SEQUENCE [LARGE SCALE GENOMIC DNA]</scope>
    <source>
        <strain evidence="1 2">CCMP332</strain>
    </source>
</reference>
<accession>A0ABD3QTG2</accession>
<dbReference type="Proteomes" id="UP001516023">
    <property type="component" value="Unassembled WGS sequence"/>
</dbReference>
<name>A0ABD3QTG2_9STRA</name>
<dbReference type="EMBL" id="JABMIG020000013">
    <property type="protein sequence ID" value="KAL3803525.1"/>
    <property type="molecule type" value="Genomic_DNA"/>
</dbReference>
<protein>
    <submittedName>
        <fullName evidence="1">Uncharacterized protein</fullName>
    </submittedName>
</protein>
<proteinExistence type="predicted"/>
<evidence type="ECO:0000313" key="1">
    <source>
        <dbReference type="EMBL" id="KAL3803525.1"/>
    </source>
</evidence>
<comment type="caution">
    <text evidence="1">The sequence shown here is derived from an EMBL/GenBank/DDBJ whole genome shotgun (WGS) entry which is preliminary data.</text>
</comment>
<sequence>MIFGRSILSTFLMIETVKLSEGNLFGKIHRPVVLSDTVQRDHDVFVNKEIWNLAEDHIRAMMVNRDDPHGSNVPCSSPSAVWLQKQTSLVATDDLEKMLRWNLYIVPFAYKLYIANPVLYSQEYFGFDGEYTHEIREIYDEAQDFWSGSGVFDEVHLLAAHGSDLSDREKLIPTLELLFEGSYDKDFTVDDHADEIQELISRLPGGYEFPLLTFNAFATDEMGDDIDPSIIIGDGYFQFQKDSRNESEGPEYALTHEFAHHVMNAMGLSLEDYKKEELMADAFAAYFLANNSGGDMTGEEISNIHRVAYSVGDCGISDELHHGTPKERKCATVWGADFADSKEGRKLNARELYARFNTWFSDIDSLDNECLPQSSSSVTRNISAIISLMLLVPWLLAW</sequence>
<dbReference type="AlphaFoldDB" id="A0ABD3QTG2"/>
<gene>
    <name evidence="1" type="ORF">HJC23_014073</name>
</gene>
<organism evidence="1 2">
    <name type="scientific">Cyclotella cryptica</name>
    <dbReference type="NCBI Taxonomy" id="29204"/>
    <lineage>
        <taxon>Eukaryota</taxon>
        <taxon>Sar</taxon>
        <taxon>Stramenopiles</taxon>
        <taxon>Ochrophyta</taxon>
        <taxon>Bacillariophyta</taxon>
        <taxon>Coscinodiscophyceae</taxon>
        <taxon>Thalassiosirophycidae</taxon>
        <taxon>Stephanodiscales</taxon>
        <taxon>Stephanodiscaceae</taxon>
        <taxon>Cyclotella</taxon>
    </lineage>
</organism>
<keyword evidence="2" id="KW-1185">Reference proteome</keyword>
<evidence type="ECO:0000313" key="2">
    <source>
        <dbReference type="Proteomes" id="UP001516023"/>
    </source>
</evidence>